<protein>
    <submittedName>
        <fullName evidence="1">Carboxylesterase family protein</fullName>
    </submittedName>
</protein>
<gene>
    <name evidence="1" type="ORF">F4821DRAFT_238840</name>
</gene>
<dbReference type="EMBL" id="MU394317">
    <property type="protein sequence ID" value="KAI6086260.1"/>
    <property type="molecule type" value="Genomic_DNA"/>
</dbReference>
<evidence type="ECO:0000313" key="1">
    <source>
        <dbReference type="EMBL" id="KAI6086260.1"/>
    </source>
</evidence>
<evidence type="ECO:0000313" key="2">
    <source>
        <dbReference type="Proteomes" id="UP001497680"/>
    </source>
</evidence>
<reference evidence="1 2" key="1">
    <citation type="journal article" date="2022" name="New Phytol.">
        <title>Ecological generalism drives hyperdiversity of secondary metabolite gene clusters in xylarialean endophytes.</title>
        <authorList>
            <person name="Franco M.E.E."/>
            <person name="Wisecaver J.H."/>
            <person name="Arnold A.E."/>
            <person name="Ju Y.M."/>
            <person name="Slot J.C."/>
            <person name="Ahrendt S."/>
            <person name="Moore L.P."/>
            <person name="Eastman K.E."/>
            <person name="Scott K."/>
            <person name="Konkel Z."/>
            <person name="Mondo S.J."/>
            <person name="Kuo A."/>
            <person name="Hayes R.D."/>
            <person name="Haridas S."/>
            <person name="Andreopoulos B."/>
            <person name="Riley R."/>
            <person name="LaButti K."/>
            <person name="Pangilinan J."/>
            <person name="Lipzen A."/>
            <person name="Amirebrahimi M."/>
            <person name="Yan J."/>
            <person name="Adam C."/>
            <person name="Keymanesh K."/>
            <person name="Ng V."/>
            <person name="Louie K."/>
            <person name="Northen T."/>
            <person name="Drula E."/>
            <person name="Henrissat B."/>
            <person name="Hsieh H.M."/>
            <person name="Youens-Clark K."/>
            <person name="Lutzoni F."/>
            <person name="Miadlikowska J."/>
            <person name="Eastwood D.C."/>
            <person name="Hamelin R.C."/>
            <person name="Grigoriev I.V."/>
            <person name="U'Ren J.M."/>
        </authorList>
    </citation>
    <scope>NUCLEOTIDE SEQUENCE [LARGE SCALE GENOMIC DNA]</scope>
    <source>
        <strain evidence="1 2">ER1909</strain>
    </source>
</reference>
<sequence>MRSFSLFSALLLCGGATIATAGSSGEPWGDGPVGGEPGSGGGPPPIVFDPNTKVRYRGIHRNGIEVFLNIPYGQDTGGANRFKPPRAFAPEPGSVVDATAYGPACPQPLGNGFAPLTLTNVTDISEDCLNLNVARPSGVQHGDALLPVLVYIHGGSFWSGQNKELSTAPDGMILESVENGLPIIHVAMNYRLGVFGFAQSDALKSEGSENAGLRDQRLAIEWVRDNIANFGGDPGKITISGQSSGGLAVGLQIMAYGGTKPVPFQQGICESQALEPGITGNFTIDAFQLTVGAAGCNASEVHLASTIACLRNLDMSAVQGAAESTYVADIAHNIGDVWLPVVDDDFLPEAPSMLLDGGRFANVTTMMGWCEDDVGVFTDTTIATPNDTYAFISAYVPNVNPSEVDALLSLYPVTDFTADPAANLSAEFYRSARVFRDIIMVCEPVRYAAVLAAAGNAAYLYDWNQTILDALVAAADGQPGLGVMHTSEFAYVYGNISHYDVAGYAFDPSPADYALVRRGSRSWSTFVATGKPGLENHDTFQGFAPAIPAGTPDGQGNETWSLFVAGGPDEGFSVVDGPGSKAAVAAQKLRERCAFINSAGFIEQLRF</sequence>
<accession>A0ACC0D1P3</accession>
<name>A0ACC0D1P3_9PEZI</name>
<keyword evidence="2" id="KW-1185">Reference proteome</keyword>
<organism evidence="1 2">
    <name type="scientific">Hypoxylon rubiginosum</name>
    <dbReference type="NCBI Taxonomy" id="110542"/>
    <lineage>
        <taxon>Eukaryota</taxon>
        <taxon>Fungi</taxon>
        <taxon>Dikarya</taxon>
        <taxon>Ascomycota</taxon>
        <taxon>Pezizomycotina</taxon>
        <taxon>Sordariomycetes</taxon>
        <taxon>Xylariomycetidae</taxon>
        <taxon>Xylariales</taxon>
        <taxon>Hypoxylaceae</taxon>
        <taxon>Hypoxylon</taxon>
    </lineage>
</organism>
<dbReference type="Proteomes" id="UP001497680">
    <property type="component" value="Unassembled WGS sequence"/>
</dbReference>
<comment type="caution">
    <text evidence="1">The sequence shown here is derived from an EMBL/GenBank/DDBJ whole genome shotgun (WGS) entry which is preliminary data.</text>
</comment>
<proteinExistence type="predicted"/>